<dbReference type="SUPFAM" id="SSF48662">
    <property type="entry name" value="Ribosomal protein L39e"/>
    <property type="match status" value="1"/>
</dbReference>
<evidence type="ECO:0000256" key="5">
    <source>
        <dbReference type="ARBA" id="ARBA00035339"/>
    </source>
</evidence>
<dbReference type="PANTHER" id="PTHR19970">
    <property type="entry name" value="RIBOSOMAL PROTEIN L39E"/>
    <property type="match status" value="1"/>
</dbReference>
<keyword evidence="2" id="KW-0689">Ribosomal protein</keyword>
<comment type="subunit">
    <text evidence="7">Component of the large ribosomal subunit. Interacts with IMPACT.</text>
</comment>
<dbReference type="GO" id="GO:0022625">
    <property type="term" value="C:cytosolic large ribosomal subunit"/>
    <property type="evidence" value="ECO:0007669"/>
    <property type="project" value="TreeGrafter"/>
</dbReference>
<evidence type="ECO:0000256" key="3">
    <source>
        <dbReference type="ARBA" id="ARBA00023274"/>
    </source>
</evidence>
<evidence type="ECO:0000256" key="7">
    <source>
        <dbReference type="ARBA" id="ARBA00046440"/>
    </source>
</evidence>
<evidence type="ECO:0000256" key="2">
    <source>
        <dbReference type="ARBA" id="ARBA00022980"/>
    </source>
</evidence>
<dbReference type="InterPro" id="IPR000077">
    <property type="entry name" value="Ribosomal_eL39"/>
</dbReference>
<dbReference type="PANTHER" id="PTHR19970:SF0">
    <property type="entry name" value="LARGE RIBOSOMAL SUBUNIT PROTEIN EL39"/>
    <property type="match status" value="1"/>
</dbReference>
<dbReference type="Pfam" id="PF00832">
    <property type="entry name" value="Ribosomal_L39"/>
    <property type="match status" value="1"/>
</dbReference>
<dbReference type="GO" id="GO:0006412">
    <property type="term" value="P:translation"/>
    <property type="evidence" value="ECO:0007669"/>
    <property type="project" value="InterPro"/>
</dbReference>
<sequence length="51" mass="6373">MSSHRTFRIKRFLAKKQKQNHPIPQWIQMKNGNKIRYNSKKRHWRRTKLGL</sequence>
<dbReference type="Gene3D" id="1.10.1620.10">
    <property type="entry name" value="Ribosomal protein L39e"/>
    <property type="match status" value="1"/>
</dbReference>
<dbReference type="Ensembl" id="ENSCATT00000017265.1">
    <property type="protein sequence ID" value="ENSCATP00000004219.1"/>
    <property type="gene ID" value="ENSCATG00000015187.1"/>
</dbReference>
<comment type="function">
    <text evidence="6">RNA-binding component of the large ribosomal subunit. The ribosome is a large ribonucleoprotein complex responsible for the synthesis of proteins in the cell.</text>
</comment>
<name>A0A2K5KU42_CERAT</name>
<evidence type="ECO:0000313" key="9">
    <source>
        <dbReference type="Proteomes" id="UP000233060"/>
    </source>
</evidence>
<comment type="similarity">
    <text evidence="1">Belongs to the eukaryotic ribosomal protein eL39 family.</text>
</comment>
<evidence type="ECO:0000313" key="8">
    <source>
        <dbReference type="Ensembl" id="ENSCATP00000004219.1"/>
    </source>
</evidence>
<protein>
    <recommendedName>
        <fullName evidence="4">Large ribosomal subunit protein eL39</fullName>
    </recommendedName>
    <alternativeName>
        <fullName evidence="5">60S ribosomal protein L39</fullName>
    </alternativeName>
</protein>
<dbReference type="InterPro" id="IPR023626">
    <property type="entry name" value="Ribosomal_eL39_dom_sf"/>
</dbReference>
<proteinExistence type="inferred from homology"/>
<keyword evidence="3" id="KW-0687">Ribonucleoprotein</keyword>
<reference evidence="8" key="1">
    <citation type="submission" date="2025-08" db="UniProtKB">
        <authorList>
            <consortium name="Ensembl"/>
        </authorList>
    </citation>
    <scope>IDENTIFICATION</scope>
</reference>
<accession>A0A2K5KU42</accession>
<dbReference type="STRING" id="9531.ENSCATP00000004219"/>
<reference evidence="8" key="2">
    <citation type="submission" date="2025-09" db="UniProtKB">
        <authorList>
            <consortium name="Ensembl"/>
        </authorList>
    </citation>
    <scope>IDENTIFICATION</scope>
</reference>
<evidence type="ECO:0000256" key="1">
    <source>
        <dbReference type="ARBA" id="ARBA00009339"/>
    </source>
</evidence>
<dbReference type="OMA" id="HKIFRIR"/>
<organism evidence="8 9">
    <name type="scientific">Cercocebus atys</name>
    <name type="common">Sooty mangabey</name>
    <name type="synonym">Cercocebus torquatus atys</name>
    <dbReference type="NCBI Taxonomy" id="9531"/>
    <lineage>
        <taxon>Eukaryota</taxon>
        <taxon>Metazoa</taxon>
        <taxon>Chordata</taxon>
        <taxon>Craniata</taxon>
        <taxon>Vertebrata</taxon>
        <taxon>Euteleostomi</taxon>
        <taxon>Mammalia</taxon>
        <taxon>Eutheria</taxon>
        <taxon>Euarchontoglires</taxon>
        <taxon>Primates</taxon>
        <taxon>Haplorrhini</taxon>
        <taxon>Catarrhini</taxon>
        <taxon>Cercopithecidae</taxon>
        <taxon>Cercopithecinae</taxon>
        <taxon>Cercocebus</taxon>
    </lineage>
</organism>
<evidence type="ECO:0000256" key="6">
    <source>
        <dbReference type="ARBA" id="ARBA00046244"/>
    </source>
</evidence>
<dbReference type="AlphaFoldDB" id="A0A2K5KU42"/>
<dbReference type="Proteomes" id="UP000233060">
    <property type="component" value="Unassembled WGS sequence"/>
</dbReference>
<dbReference type="GO" id="GO:0003735">
    <property type="term" value="F:structural constituent of ribosome"/>
    <property type="evidence" value="ECO:0007669"/>
    <property type="project" value="InterPro"/>
</dbReference>
<dbReference type="GeneTree" id="ENSGT00390000014814"/>
<keyword evidence="9" id="KW-1185">Reference proteome</keyword>
<dbReference type="FunFam" id="1.10.1620.10:FF:000001">
    <property type="entry name" value="60S ribosomal protein-like L39"/>
    <property type="match status" value="1"/>
</dbReference>
<evidence type="ECO:0000256" key="4">
    <source>
        <dbReference type="ARBA" id="ARBA00035234"/>
    </source>
</evidence>
<dbReference type="Bgee" id="ENSCATG00000015187">
    <property type="expression patterns" value="Expressed in lymph node and 8 other cell types or tissues"/>
</dbReference>